<dbReference type="Proteomes" id="UP000466554">
    <property type="component" value="Chromosome"/>
</dbReference>
<evidence type="ECO:0000256" key="2">
    <source>
        <dbReference type="ARBA" id="ARBA00022723"/>
    </source>
</evidence>
<gene>
    <name evidence="8" type="ORF">MPRF_02370</name>
</gene>
<dbReference type="GO" id="GO:0016705">
    <property type="term" value="F:oxidoreductase activity, acting on paired donors, with incorporation or reduction of molecular oxygen"/>
    <property type="evidence" value="ECO:0007669"/>
    <property type="project" value="UniProtKB-ARBA"/>
</dbReference>
<dbReference type="PROSITE" id="PS51296">
    <property type="entry name" value="RIESKE"/>
    <property type="match status" value="1"/>
</dbReference>
<dbReference type="InterPro" id="IPR017941">
    <property type="entry name" value="Rieske_2Fe-2S"/>
</dbReference>
<evidence type="ECO:0000256" key="5">
    <source>
        <dbReference type="ARBA" id="ARBA00034078"/>
    </source>
</evidence>
<comment type="similarity">
    <text evidence="6">Belongs to the bacterial ring-hydroxylating dioxygenase ferredoxin component family.</text>
</comment>
<evidence type="ECO:0000256" key="1">
    <source>
        <dbReference type="ARBA" id="ARBA00022714"/>
    </source>
</evidence>
<organism evidence="8 9">
    <name type="scientific">Mycolicibacterium parafortuitum</name>
    <name type="common">Mycobacterium parafortuitum</name>
    <dbReference type="NCBI Taxonomy" id="39692"/>
    <lineage>
        <taxon>Bacteria</taxon>
        <taxon>Bacillati</taxon>
        <taxon>Actinomycetota</taxon>
        <taxon>Actinomycetes</taxon>
        <taxon>Mycobacteriales</taxon>
        <taxon>Mycobacteriaceae</taxon>
        <taxon>Mycolicibacterium</taxon>
    </lineage>
</organism>
<sequence>MTAEWVAVGTTTELARRRKMRVEVEGRAIVLFHAAGRVYAFDDLCVHQDRSLFKGTLLGDKVICPGHQWQFDLDTGYEESQDRCQPTFAVRVDADTIYIDPVPRTVAALPTGSDERETQ</sequence>
<dbReference type="GO" id="GO:0004497">
    <property type="term" value="F:monooxygenase activity"/>
    <property type="evidence" value="ECO:0007669"/>
    <property type="project" value="UniProtKB-ARBA"/>
</dbReference>
<reference evidence="8 9" key="1">
    <citation type="journal article" date="2019" name="Emerg. Microbes Infect.">
        <title>Comprehensive subspecies identification of 175 nontuberculous mycobacteria species based on 7547 genomic profiles.</title>
        <authorList>
            <person name="Matsumoto Y."/>
            <person name="Kinjo T."/>
            <person name="Motooka D."/>
            <person name="Nabeya D."/>
            <person name="Jung N."/>
            <person name="Uechi K."/>
            <person name="Horii T."/>
            <person name="Iida T."/>
            <person name="Fujita J."/>
            <person name="Nakamura S."/>
        </authorList>
    </citation>
    <scope>NUCLEOTIDE SEQUENCE [LARGE SCALE GENOMIC DNA]</scope>
    <source>
        <strain evidence="8 9">JCM 6367</strain>
    </source>
</reference>
<dbReference type="GO" id="GO:0046872">
    <property type="term" value="F:metal ion binding"/>
    <property type="evidence" value="ECO:0007669"/>
    <property type="project" value="UniProtKB-KW"/>
</dbReference>
<dbReference type="AlphaFoldDB" id="A0A7I7TVZ7"/>
<comment type="cofactor">
    <cofactor evidence="5">
        <name>[2Fe-2S] cluster</name>
        <dbReference type="ChEBI" id="CHEBI:190135"/>
    </cofactor>
</comment>
<dbReference type="PANTHER" id="PTHR21496">
    <property type="entry name" value="FERREDOXIN-RELATED"/>
    <property type="match status" value="1"/>
</dbReference>
<keyword evidence="2" id="KW-0479">Metal-binding</keyword>
<dbReference type="PANTHER" id="PTHR21496:SF0">
    <property type="entry name" value="RIESKE DOMAIN-CONTAINING PROTEIN"/>
    <property type="match status" value="1"/>
</dbReference>
<dbReference type="SUPFAM" id="SSF50022">
    <property type="entry name" value="ISP domain"/>
    <property type="match status" value="1"/>
</dbReference>
<name>A0A7I7TVZ7_MYCPF</name>
<evidence type="ECO:0000313" key="9">
    <source>
        <dbReference type="Proteomes" id="UP000466554"/>
    </source>
</evidence>
<dbReference type="GO" id="GO:0051537">
    <property type="term" value="F:2 iron, 2 sulfur cluster binding"/>
    <property type="evidence" value="ECO:0007669"/>
    <property type="project" value="UniProtKB-KW"/>
</dbReference>
<protein>
    <recommendedName>
        <fullName evidence="7">Rieske domain-containing protein</fullName>
    </recommendedName>
</protein>
<keyword evidence="3" id="KW-0408">Iron</keyword>
<dbReference type="EMBL" id="AP022598">
    <property type="protein sequence ID" value="BBY73338.1"/>
    <property type="molecule type" value="Genomic_DNA"/>
</dbReference>
<evidence type="ECO:0000256" key="6">
    <source>
        <dbReference type="ARBA" id="ARBA00038001"/>
    </source>
</evidence>
<evidence type="ECO:0000256" key="3">
    <source>
        <dbReference type="ARBA" id="ARBA00023004"/>
    </source>
</evidence>
<evidence type="ECO:0000313" key="8">
    <source>
        <dbReference type="EMBL" id="BBY73338.1"/>
    </source>
</evidence>
<evidence type="ECO:0000259" key="7">
    <source>
        <dbReference type="PROSITE" id="PS51296"/>
    </source>
</evidence>
<accession>A0A7I7TVZ7</accession>
<evidence type="ECO:0000256" key="4">
    <source>
        <dbReference type="ARBA" id="ARBA00023014"/>
    </source>
</evidence>
<dbReference type="Pfam" id="PF00355">
    <property type="entry name" value="Rieske"/>
    <property type="match status" value="1"/>
</dbReference>
<dbReference type="InterPro" id="IPR036922">
    <property type="entry name" value="Rieske_2Fe-2S_sf"/>
</dbReference>
<feature type="domain" description="Rieske" evidence="7">
    <location>
        <begin position="5"/>
        <end position="99"/>
    </location>
</feature>
<dbReference type="RefSeq" id="WP_104863214.1">
    <property type="nucleotide sequence ID" value="NZ_AP022598.1"/>
</dbReference>
<keyword evidence="4" id="KW-0411">Iron-sulfur</keyword>
<proteinExistence type="inferred from homology"/>
<keyword evidence="1" id="KW-0001">2Fe-2S</keyword>
<dbReference type="Gene3D" id="2.102.10.10">
    <property type="entry name" value="Rieske [2Fe-2S] iron-sulphur domain"/>
    <property type="match status" value="1"/>
</dbReference>